<dbReference type="Pfam" id="PF14219">
    <property type="entry name" value="DUF4328"/>
    <property type="match status" value="1"/>
</dbReference>
<evidence type="ECO:0000256" key="1">
    <source>
        <dbReference type="SAM" id="Phobius"/>
    </source>
</evidence>
<accession>A0A1G9EJ73</accession>
<keyword evidence="4" id="KW-1185">Reference proteome</keyword>
<evidence type="ECO:0000313" key="3">
    <source>
        <dbReference type="EMBL" id="SDK76174.1"/>
    </source>
</evidence>
<feature type="transmembrane region" description="Helical" evidence="1">
    <location>
        <begin position="31"/>
        <end position="57"/>
    </location>
</feature>
<reference evidence="3 4" key="1">
    <citation type="submission" date="2016-10" db="EMBL/GenBank/DDBJ databases">
        <authorList>
            <person name="de Groot N.N."/>
        </authorList>
    </citation>
    <scope>NUCLEOTIDE SEQUENCE [LARGE SCALE GENOMIC DNA]</scope>
    <source>
        <strain evidence="3 4">CGMCC 4.5727</strain>
    </source>
</reference>
<organism evidence="3 4">
    <name type="scientific">Streptomyces indicus</name>
    <dbReference type="NCBI Taxonomy" id="417292"/>
    <lineage>
        <taxon>Bacteria</taxon>
        <taxon>Bacillati</taxon>
        <taxon>Actinomycetota</taxon>
        <taxon>Actinomycetes</taxon>
        <taxon>Kitasatosporales</taxon>
        <taxon>Streptomycetaceae</taxon>
        <taxon>Streptomyces</taxon>
    </lineage>
</organism>
<name>A0A1G9EJ73_9ACTN</name>
<keyword evidence="1" id="KW-0812">Transmembrane</keyword>
<protein>
    <recommendedName>
        <fullName evidence="2">DUF4328 domain-containing protein</fullName>
    </recommendedName>
</protein>
<dbReference type="STRING" id="417292.SAMN05421806_111205"/>
<dbReference type="InterPro" id="IPR025565">
    <property type="entry name" value="DUF4328"/>
</dbReference>
<feature type="transmembrane region" description="Helical" evidence="1">
    <location>
        <begin position="159"/>
        <end position="177"/>
    </location>
</feature>
<feature type="transmembrane region" description="Helical" evidence="1">
    <location>
        <begin position="78"/>
        <end position="103"/>
    </location>
</feature>
<sequence length="233" mass="25204">MSGMPVYPQSPVPVPVHPGAYLKSPVGLAKALTVLFGVVIAADLLSLWAGTGVYSAAGDLAAAESVDELLGAADSADLLYGLTGLAQFGARIAVTVVFLVWFYRVRVNAEVFEPGTQSKGRTWAMWSWFVPFANLVVPRRAASDIWGASEPTDRRSSQGLLNSWWVFFVLTMFFERYASRAYSKAETLDEIRSSVKLLMASDVLDIAAAVLAVLFVRRLTALQTEKALRGPAA</sequence>
<proteinExistence type="predicted"/>
<gene>
    <name evidence="3" type="ORF">SAMN05421806_111205</name>
</gene>
<feature type="domain" description="DUF4328" evidence="2">
    <location>
        <begin position="72"/>
        <end position="221"/>
    </location>
</feature>
<evidence type="ECO:0000259" key="2">
    <source>
        <dbReference type="Pfam" id="PF14219"/>
    </source>
</evidence>
<evidence type="ECO:0000313" key="4">
    <source>
        <dbReference type="Proteomes" id="UP000199155"/>
    </source>
</evidence>
<dbReference type="EMBL" id="FNFF01000011">
    <property type="protein sequence ID" value="SDK76174.1"/>
    <property type="molecule type" value="Genomic_DNA"/>
</dbReference>
<dbReference type="AlphaFoldDB" id="A0A1G9EJ73"/>
<dbReference type="Proteomes" id="UP000199155">
    <property type="component" value="Unassembled WGS sequence"/>
</dbReference>
<keyword evidence="1" id="KW-0472">Membrane</keyword>
<feature type="transmembrane region" description="Helical" evidence="1">
    <location>
        <begin position="197"/>
        <end position="216"/>
    </location>
</feature>
<keyword evidence="1" id="KW-1133">Transmembrane helix</keyword>